<dbReference type="Gene3D" id="1.10.760.10">
    <property type="entry name" value="Cytochrome c-like domain"/>
    <property type="match status" value="1"/>
</dbReference>
<gene>
    <name evidence="7" type="ORF">CAL24_19580</name>
</gene>
<evidence type="ECO:0000313" key="8">
    <source>
        <dbReference type="Proteomes" id="UP000215633"/>
    </source>
</evidence>
<dbReference type="PROSITE" id="PS51007">
    <property type="entry name" value="CYTC"/>
    <property type="match status" value="1"/>
</dbReference>
<feature type="domain" description="Cytochrome c" evidence="6">
    <location>
        <begin position="29"/>
        <end position="109"/>
    </location>
</feature>
<sequence length="112" mass="12120">MARIPRIARILSGVLACCMPFAMVQADPGKLRQGQLEHLLRQDCGSCHGLRMTGGLGPPLTRQALAGKPRELLIATIALGRPGTAMPNWDALLDEQDIAWLADRLLQGYPPP</sequence>
<dbReference type="GO" id="GO:0009055">
    <property type="term" value="F:electron transfer activity"/>
    <property type="evidence" value="ECO:0007669"/>
    <property type="project" value="InterPro"/>
</dbReference>
<feature type="chain" id="PRO_5012492449" description="Cytochrome c domain-containing protein" evidence="5">
    <location>
        <begin position="27"/>
        <end position="112"/>
    </location>
</feature>
<accession>A0A261VEI2</accession>
<keyword evidence="3 4" id="KW-0408">Iron</keyword>
<organism evidence="7 8">
    <name type="scientific">Bordetella genomosp. 2</name>
    <dbReference type="NCBI Taxonomy" id="1983456"/>
    <lineage>
        <taxon>Bacteria</taxon>
        <taxon>Pseudomonadati</taxon>
        <taxon>Pseudomonadota</taxon>
        <taxon>Betaproteobacteria</taxon>
        <taxon>Burkholderiales</taxon>
        <taxon>Alcaligenaceae</taxon>
        <taxon>Bordetella</taxon>
    </lineage>
</organism>
<protein>
    <recommendedName>
        <fullName evidence="6">Cytochrome c domain-containing protein</fullName>
    </recommendedName>
</protein>
<keyword evidence="5" id="KW-0732">Signal</keyword>
<keyword evidence="2 4" id="KW-0479">Metal-binding</keyword>
<evidence type="ECO:0000256" key="5">
    <source>
        <dbReference type="SAM" id="SignalP"/>
    </source>
</evidence>
<reference evidence="8" key="1">
    <citation type="submission" date="2017-05" db="EMBL/GenBank/DDBJ databases">
        <title>Complete and WGS of Bordetella genogroups.</title>
        <authorList>
            <person name="Spilker T."/>
            <person name="Lipuma J."/>
        </authorList>
    </citation>
    <scope>NUCLEOTIDE SEQUENCE [LARGE SCALE GENOMIC DNA]</scope>
    <source>
        <strain evidence="8">AU8256</strain>
    </source>
</reference>
<proteinExistence type="predicted"/>
<evidence type="ECO:0000256" key="1">
    <source>
        <dbReference type="ARBA" id="ARBA00022617"/>
    </source>
</evidence>
<dbReference type="EMBL" id="NEVT01000008">
    <property type="protein sequence ID" value="OZI72499.1"/>
    <property type="molecule type" value="Genomic_DNA"/>
</dbReference>
<dbReference type="Pfam" id="PF13442">
    <property type="entry name" value="Cytochrome_CBB3"/>
    <property type="match status" value="1"/>
</dbReference>
<keyword evidence="1 4" id="KW-0349">Heme</keyword>
<dbReference type="AlphaFoldDB" id="A0A261VEI2"/>
<evidence type="ECO:0000256" key="2">
    <source>
        <dbReference type="ARBA" id="ARBA00022723"/>
    </source>
</evidence>
<keyword evidence="8" id="KW-1185">Reference proteome</keyword>
<dbReference type="InterPro" id="IPR009056">
    <property type="entry name" value="Cyt_c-like_dom"/>
</dbReference>
<evidence type="ECO:0000259" key="6">
    <source>
        <dbReference type="PROSITE" id="PS51007"/>
    </source>
</evidence>
<dbReference type="InterPro" id="IPR036909">
    <property type="entry name" value="Cyt_c-like_dom_sf"/>
</dbReference>
<evidence type="ECO:0000256" key="4">
    <source>
        <dbReference type="PROSITE-ProRule" id="PRU00433"/>
    </source>
</evidence>
<dbReference type="SUPFAM" id="SSF46626">
    <property type="entry name" value="Cytochrome c"/>
    <property type="match status" value="1"/>
</dbReference>
<dbReference type="Proteomes" id="UP000215633">
    <property type="component" value="Unassembled WGS sequence"/>
</dbReference>
<comment type="caution">
    <text evidence="7">The sequence shown here is derived from an EMBL/GenBank/DDBJ whole genome shotgun (WGS) entry which is preliminary data.</text>
</comment>
<dbReference type="RefSeq" id="WP_170947132.1">
    <property type="nucleotide sequence ID" value="NZ_NEVT01000008.1"/>
</dbReference>
<name>A0A261VEI2_9BORD</name>
<feature type="signal peptide" evidence="5">
    <location>
        <begin position="1"/>
        <end position="26"/>
    </location>
</feature>
<evidence type="ECO:0000313" key="7">
    <source>
        <dbReference type="EMBL" id="OZI72499.1"/>
    </source>
</evidence>
<dbReference type="GO" id="GO:0046872">
    <property type="term" value="F:metal ion binding"/>
    <property type="evidence" value="ECO:0007669"/>
    <property type="project" value="UniProtKB-KW"/>
</dbReference>
<dbReference type="GO" id="GO:0020037">
    <property type="term" value="F:heme binding"/>
    <property type="evidence" value="ECO:0007669"/>
    <property type="project" value="InterPro"/>
</dbReference>
<evidence type="ECO:0000256" key="3">
    <source>
        <dbReference type="ARBA" id="ARBA00023004"/>
    </source>
</evidence>